<evidence type="ECO:0000259" key="2">
    <source>
        <dbReference type="Pfam" id="PF07885"/>
    </source>
</evidence>
<keyword evidence="1" id="KW-0812">Transmembrane</keyword>
<proteinExistence type="predicted"/>
<dbReference type="Pfam" id="PF07885">
    <property type="entry name" value="Ion_trans_2"/>
    <property type="match status" value="1"/>
</dbReference>
<dbReference type="EMBL" id="CP000473">
    <property type="protein sequence ID" value="ABJ81873.1"/>
    <property type="molecule type" value="Genomic_DNA"/>
</dbReference>
<organism evidence="3">
    <name type="scientific">Solibacter usitatus (strain Ellin6076)</name>
    <dbReference type="NCBI Taxonomy" id="234267"/>
    <lineage>
        <taxon>Bacteria</taxon>
        <taxon>Pseudomonadati</taxon>
        <taxon>Acidobacteriota</taxon>
        <taxon>Terriglobia</taxon>
        <taxon>Bryobacterales</taxon>
        <taxon>Solibacteraceae</taxon>
        <taxon>Candidatus Solibacter</taxon>
    </lineage>
</organism>
<reference evidence="3" key="1">
    <citation type="submission" date="2006-10" db="EMBL/GenBank/DDBJ databases">
        <title>Complete sequence of Solibacter usitatus Ellin6076.</title>
        <authorList>
            <consortium name="US DOE Joint Genome Institute"/>
            <person name="Copeland A."/>
            <person name="Lucas S."/>
            <person name="Lapidus A."/>
            <person name="Barry K."/>
            <person name="Detter J.C."/>
            <person name="Glavina del Rio T."/>
            <person name="Hammon N."/>
            <person name="Israni S."/>
            <person name="Dalin E."/>
            <person name="Tice H."/>
            <person name="Pitluck S."/>
            <person name="Thompson L.S."/>
            <person name="Brettin T."/>
            <person name="Bruce D."/>
            <person name="Han C."/>
            <person name="Tapia R."/>
            <person name="Gilna P."/>
            <person name="Schmutz J."/>
            <person name="Larimer F."/>
            <person name="Land M."/>
            <person name="Hauser L."/>
            <person name="Kyrpides N."/>
            <person name="Mikhailova N."/>
            <person name="Janssen P.H."/>
            <person name="Kuske C.R."/>
            <person name="Richardson P."/>
        </authorList>
    </citation>
    <scope>NUCLEOTIDE SEQUENCE</scope>
    <source>
        <strain evidence="3">Ellin6076</strain>
    </source>
</reference>
<accession>Q02AP3</accession>
<dbReference type="STRING" id="234267.Acid_0874"/>
<feature type="transmembrane region" description="Helical" evidence="1">
    <location>
        <begin position="7"/>
        <end position="27"/>
    </location>
</feature>
<dbReference type="HOGENOM" id="CLU_768956_0_0_0"/>
<name>Q02AP3_SOLUE</name>
<keyword evidence="1" id="KW-0472">Membrane</keyword>
<sequence>MALVEQIAGAVVMVVTLLDIFLTVLYARAGTALFSPVLSRSIWLVFRLVSRPFGRNRGRVLSFCGPVILVALIFVWAAGLALGSALIIHPHLGGGIRASEGSTRRDFMSALYAAGTSLSFVGSGDFKPQSAVFQGLYMLNSLIGMSVISLVLTYLMQIYNALKSRNTLGLTIQTLSNDSGDAAELIAGLGPHGQFDSGFSNLSSLASNAVEVKESHHFYPLLFYFRFAEPYYSVSQTATVLFDSVSLLKSALSDEDYSWLKESATVAQCWRAAMLLVGMLEDVFLRAEPAQVRSRPDVGVRERWRTRYFAALERMRQAGIKTIADPDTGFETYVSLRERWDGHVARLSASMLYEADEIDAPTYCPELVAARPPFERRLHDI</sequence>
<evidence type="ECO:0000313" key="3">
    <source>
        <dbReference type="EMBL" id="ABJ81873.1"/>
    </source>
</evidence>
<dbReference type="SUPFAM" id="SSF81324">
    <property type="entry name" value="Voltage-gated potassium channels"/>
    <property type="match status" value="1"/>
</dbReference>
<dbReference type="Gene3D" id="1.10.287.70">
    <property type="match status" value="1"/>
</dbReference>
<dbReference type="AlphaFoldDB" id="Q02AP3"/>
<dbReference type="KEGG" id="sus:Acid_0874"/>
<gene>
    <name evidence="3" type="ordered locus">Acid_0874</name>
</gene>
<protein>
    <recommendedName>
        <fullName evidence="2">Potassium channel domain-containing protein</fullName>
    </recommendedName>
</protein>
<dbReference type="eggNOG" id="ENOG502Z9EI">
    <property type="taxonomic scope" value="Bacteria"/>
</dbReference>
<keyword evidence="1" id="KW-1133">Transmembrane helix</keyword>
<evidence type="ECO:0000256" key="1">
    <source>
        <dbReference type="SAM" id="Phobius"/>
    </source>
</evidence>
<dbReference type="InterPro" id="IPR013099">
    <property type="entry name" value="K_chnl_dom"/>
</dbReference>
<feature type="transmembrane region" description="Helical" evidence="1">
    <location>
        <begin position="61"/>
        <end position="87"/>
    </location>
</feature>
<dbReference type="InParanoid" id="Q02AP3"/>
<feature type="transmembrane region" description="Helical" evidence="1">
    <location>
        <begin position="136"/>
        <end position="156"/>
    </location>
</feature>
<feature type="domain" description="Potassium channel" evidence="2">
    <location>
        <begin position="89"/>
        <end position="158"/>
    </location>
</feature>
<dbReference type="OrthoDB" id="9785126at2"/>